<dbReference type="Proteomes" id="UP000182945">
    <property type="component" value="Chromosome"/>
</dbReference>
<dbReference type="Pfam" id="PF10720">
    <property type="entry name" value="DUF2515"/>
    <property type="match status" value="1"/>
</dbReference>
<evidence type="ECO:0000313" key="1">
    <source>
        <dbReference type="EMBL" id="APC48467.1"/>
    </source>
</evidence>
<dbReference type="AlphaFoldDB" id="A0AAC9IZJ0"/>
<organism evidence="1 2">
    <name type="scientific">Virgibacillus halodenitrificans</name>
    <name type="common">Bacillus halodenitrificans</name>
    <dbReference type="NCBI Taxonomy" id="1482"/>
    <lineage>
        <taxon>Bacteria</taxon>
        <taxon>Bacillati</taxon>
        <taxon>Bacillota</taxon>
        <taxon>Bacilli</taxon>
        <taxon>Bacillales</taxon>
        <taxon>Bacillaceae</taxon>
        <taxon>Virgibacillus</taxon>
    </lineage>
</organism>
<proteinExistence type="predicted"/>
<protein>
    <recommendedName>
        <fullName evidence="3">DUF2515 domain-containing protein</fullName>
    </recommendedName>
</protein>
<gene>
    <name evidence="1" type="ORF">BME96_09910</name>
</gene>
<dbReference type="InterPro" id="IPR019658">
    <property type="entry name" value="DUF2515"/>
</dbReference>
<name>A0AAC9IZJ0_VIRHA</name>
<sequence>MNLSLQDTNYLHYITKLTRKHNKDNISRTKAYFNYYVAHPEIKWSFLASMVSRNAGYNMTDLWLPPFTDMLNKRERTRMFMTYERANWLIFSDAYPQLLTYELSSYRNQPLFYLLRNFHTSQFMINEWESFWRTKDLNRLVKSLIINEQNVIQAPVIRQSFFRKHVFTSIPYLLQDFLMMNAAVFPGFSGVLYGIYVHDFSNLSKRIRIGKQLASILFEPSIYHQAINFAKKCEHTGSRKDYEQYINVNLPAAPALRTIYPVIEHQDIIRRDWSNWVGIKKKWMEDEKVEIKEIGKPFYRKRAMLYAYYHLKQTMKN</sequence>
<evidence type="ECO:0000313" key="2">
    <source>
        <dbReference type="Proteomes" id="UP000182945"/>
    </source>
</evidence>
<dbReference type="GeneID" id="71514708"/>
<dbReference type="RefSeq" id="WP_071648993.1">
    <property type="nucleotide sequence ID" value="NZ_CP017962.1"/>
</dbReference>
<reference evidence="1 2" key="1">
    <citation type="submission" date="2016-11" db="EMBL/GenBank/DDBJ databases">
        <title>Complete genome sequencing of Virgibacillus halodenitrificans PDB-F2.</title>
        <authorList>
            <person name="Sun Z."/>
            <person name="Zhou Y."/>
            <person name="Li H."/>
        </authorList>
    </citation>
    <scope>NUCLEOTIDE SEQUENCE [LARGE SCALE GENOMIC DNA]</scope>
    <source>
        <strain evidence="1 2">PDB-F2</strain>
    </source>
</reference>
<accession>A0AAC9IZJ0</accession>
<dbReference type="KEGG" id="vhl:BME96_09910"/>
<dbReference type="EMBL" id="CP017962">
    <property type="protein sequence ID" value="APC48467.1"/>
    <property type="molecule type" value="Genomic_DNA"/>
</dbReference>
<evidence type="ECO:0008006" key="3">
    <source>
        <dbReference type="Google" id="ProtNLM"/>
    </source>
</evidence>